<keyword evidence="6 10" id="KW-0472">Membrane</keyword>
<feature type="compositionally biased region" description="Polar residues" evidence="9">
    <location>
        <begin position="1"/>
        <end position="15"/>
    </location>
</feature>
<evidence type="ECO:0000256" key="4">
    <source>
        <dbReference type="ARBA" id="ARBA00022692"/>
    </source>
</evidence>
<sequence>MSNLARKQYQYQPAQQPEREIKKVKRHAKITPGEKFLALLLVAFLAIMSIQIISVNAQVYEVNKEVEDVKNAIQEQKTLNSDSELEAQVKDMSRYERIKEIAKKKGLGLDGNNVKVGEK</sequence>
<accession>A0A0Q9XNJ6</accession>
<dbReference type="Proteomes" id="UP000053881">
    <property type="component" value="Unassembled WGS sequence"/>
</dbReference>
<dbReference type="GO" id="GO:0005886">
    <property type="term" value="C:plasma membrane"/>
    <property type="evidence" value="ECO:0007669"/>
    <property type="project" value="UniProtKB-SubCell"/>
</dbReference>
<keyword evidence="2" id="KW-1003">Cell membrane</keyword>
<keyword evidence="5 10" id="KW-1133">Transmembrane helix</keyword>
<evidence type="ECO:0000256" key="6">
    <source>
        <dbReference type="ARBA" id="ARBA00023136"/>
    </source>
</evidence>
<dbReference type="NCBIfam" id="TIGR02209">
    <property type="entry name" value="ftsL_broad"/>
    <property type="match status" value="1"/>
</dbReference>
<reference evidence="11 12" key="1">
    <citation type="submission" date="2015-06" db="EMBL/GenBank/DDBJ databases">
        <title>Genome sequencing project of Bacillus galactosidilyticus PL133.</title>
        <authorList>
            <person name="Gaiero J."/>
            <person name="Nicol R."/>
            <person name="Habash M."/>
        </authorList>
    </citation>
    <scope>NUCLEOTIDE SEQUENCE [LARGE SCALE GENOMIC DNA]</scope>
    <source>
        <strain evidence="11 12">PL133</strain>
    </source>
</reference>
<feature type="transmembrane region" description="Helical" evidence="10">
    <location>
        <begin position="36"/>
        <end position="54"/>
    </location>
</feature>
<evidence type="ECO:0000256" key="10">
    <source>
        <dbReference type="SAM" id="Phobius"/>
    </source>
</evidence>
<dbReference type="EMBL" id="LGPB01000137">
    <property type="protein sequence ID" value="KRG09791.1"/>
    <property type="molecule type" value="Genomic_DNA"/>
</dbReference>
<dbReference type="InterPro" id="IPR007060">
    <property type="entry name" value="FtsL/DivIC"/>
</dbReference>
<evidence type="ECO:0000313" key="12">
    <source>
        <dbReference type="Proteomes" id="UP000053881"/>
    </source>
</evidence>
<evidence type="ECO:0000256" key="1">
    <source>
        <dbReference type="ARBA" id="ARBA00004401"/>
    </source>
</evidence>
<dbReference type="AlphaFoldDB" id="A0A0Q9XNJ6"/>
<dbReference type="InterPro" id="IPR011922">
    <property type="entry name" value="Cell_div_FtsL"/>
</dbReference>
<keyword evidence="7" id="KW-0131">Cell cycle</keyword>
<name>A0A0Q9XNJ6_9BACI</name>
<evidence type="ECO:0000256" key="2">
    <source>
        <dbReference type="ARBA" id="ARBA00022475"/>
    </source>
</evidence>
<evidence type="ECO:0000256" key="5">
    <source>
        <dbReference type="ARBA" id="ARBA00022989"/>
    </source>
</evidence>
<gene>
    <name evidence="11" type="ORF">ACA29_21985</name>
</gene>
<evidence type="ECO:0000256" key="7">
    <source>
        <dbReference type="ARBA" id="ARBA00023306"/>
    </source>
</evidence>
<dbReference type="GO" id="GO:0051301">
    <property type="term" value="P:cell division"/>
    <property type="evidence" value="ECO:0007669"/>
    <property type="project" value="UniProtKB-KW"/>
</dbReference>
<evidence type="ECO:0000256" key="8">
    <source>
        <dbReference type="NCBIfam" id="TIGR02209"/>
    </source>
</evidence>
<evidence type="ECO:0000256" key="9">
    <source>
        <dbReference type="SAM" id="MobiDB-lite"/>
    </source>
</evidence>
<proteinExistence type="predicted"/>
<feature type="region of interest" description="Disordered" evidence="9">
    <location>
        <begin position="1"/>
        <end position="24"/>
    </location>
</feature>
<keyword evidence="3" id="KW-0132">Cell division</keyword>
<organism evidence="11 12">
    <name type="scientific">Lederbergia galactosidilytica</name>
    <dbReference type="NCBI Taxonomy" id="217031"/>
    <lineage>
        <taxon>Bacteria</taxon>
        <taxon>Bacillati</taxon>
        <taxon>Bacillota</taxon>
        <taxon>Bacilli</taxon>
        <taxon>Bacillales</taxon>
        <taxon>Bacillaceae</taxon>
        <taxon>Lederbergia</taxon>
    </lineage>
</organism>
<comment type="subcellular location">
    <subcellularLocation>
        <location evidence="1">Cell membrane</location>
        <topology evidence="1">Single-pass type II membrane protein</topology>
    </subcellularLocation>
</comment>
<dbReference type="Pfam" id="PF04977">
    <property type="entry name" value="DivIC"/>
    <property type="match status" value="1"/>
</dbReference>
<protein>
    <recommendedName>
        <fullName evidence="8">Cell division protein FtsL</fullName>
    </recommendedName>
</protein>
<evidence type="ECO:0000313" key="11">
    <source>
        <dbReference type="EMBL" id="KRG09791.1"/>
    </source>
</evidence>
<evidence type="ECO:0000256" key="3">
    <source>
        <dbReference type="ARBA" id="ARBA00022618"/>
    </source>
</evidence>
<comment type="caution">
    <text evidence="11">The sequence shown here is derived from an EMBL/GenBank/DDBJ whole genome shotgun (WGS) entry which is preliminary data.</text>
</comment>
<dbReference type="PATRIC" id="fig|217031.4.peg.7480"/>
<keyword evidence="4 10" id="KW-0812">Transmembrane</keyword>